<organism evidence="8 9">
    <name type="scientific">Branchiostoma belcheri</name>
    <name type="common">Amphioxus</name>
    <dbReference type="NCBI Taxonomy" id="7741"/>
    <lineage>
        <taxon>Eukaryota</taxon>
        <taxon>Metazoa</taxon>
        <taxon>Chordata</taxon>
        <taxon>Cephalochordata</taxon>
        <taxon>Leptocardii</taxon>
        <taxon>Amphioxiformes</taxon>
        <taxon>Branchiostomatidae</taxon>
        <taxon>Branchiostoma</taxon>
    </lineage>
</organism>
<evidence type="ECO:0000313" key="9">
    <source>
        <dbReference type="RefSeq" id="XP_019634197.1"/>
    </source>
</evidence>
<keyword evidence="8" id="KW-1185">Reference proteome</keyword>
<name>A0A6P4ZTC7_BRABE</name>
<gene>
    <name evidence="9" type="primary">LOC109477391</name>
</gene>
<evidence type="ECO:0000256" key="6">
    <source>
        <dbReference type="ARBA" id="ARBA00032983"/>
    </source>
</evidence>
<evidence type="ECO:0000313" key="8">
    <source>
        <dbReference type="Proteomes" id="UP000515135"/>
    </source>
</evidence>
<keyword evidence="3" id="KW-0496">Mitochondrion</keyword>
<dbReference type="PANTHER" id="PTHR34260:SF1">
    <property type="entry name" value="UBIQUINOL-CYTOCHROME-C REDUCTASE COMPLEX ASSEMBLY FACTOR 2"/>
    <property type="match status" value="1"/>
</dbReference>
<evidence type="ECO:0000256" key="2">
    <source>
        <dbReference type="ARBA" id="ARBA00022946"/>
    </source>
</evidence>
<keyword evidence="4" id="KW-1135">Mitochondrion nucleoid</keyword>
<sequence length="121" mass="14047">MARYKQFLRLCQQWPLDSTKEGRDIAVAIRQGVAKAFKEGENTQVNPVECDRVYTSLDRLNKGHWKNKYPRRNPTTFTGLTLEDYKLVLASESLSDMQKTKKSTWQSIKEKFSGKEDSKEV</sequence>
<evidence type="ECO:0000256" key="4">
    <source>
        <dbReference type="ARBA" id="ARBA00023271"/>
    </source>
</evidence>
<evidence type="ECO:0000256" key="3">
    <source>
        <dbReference type="ARBA" id="ARBA00023128"/>
    </source>
</evidence>
<keyword evidence="2" id="KW-0809">Transit peptide</keyword>
<dbReference type="OrthoDB" id="6266314at2759"/>
<dbReference type="InterPro" id="IPR037698">
    <property type="entry name" value="UQCC2"/>
</dbReference>
<comment type="subcellular location">
    <subcellularLocation>
        <location evidence="1">Mitochondrion matrix</location>
        <location evidence="1">Mitochondrion nucleoid</location>
    </subcellularLocation>
</comment>
<dbReference type="RefSeq" id="XP_019634197.1">
    <property type="nucleotide sequence ID" value="XM_019778638.1"/>
</dbReference>
<feature type="compositionally biased region" description="Polar residues" evidence="7">
    <location>
        <begin position="94"/>
        <end position="107"/>
    </location>
</feature>
<proteinExistence type="predicted"/>
<dbReference type="AlphaFoldDB" id="A0A6P4ZTC7"/>
<dbReference type="PANTHER" id="PTHR34260">
    <property type="entry name" value="UBIQUINOL-CYTOCHROME-C REDUCTASE COMPLEX ASSEMBLY FACTOR 2"/>
    <property type="match status" value="1"/>
</dbReference>
<dbReference type="GO" id="GO:0042645">
    <property type="term" value="C:mitochondrial nucleoid"/>
    <property type="evidence" value="ECO:0007669"/>
    <property type="project" value="UniProtKB-SubCell"/>
</dbReference>
<evidence type="ECO:0000256" key="5">
    <source>
        <dbReference type="ARBA" id="ARBA00031206"/>
    </source>
</evidence>
<dbReference type="KEGG" id="bbel:109477391"/>
<protein>
    <recommendedName>
        <fullName evidence="6">Mitochondrial nucleoid factor 1</fullName>
    </recommendedName>
    <alternativeName>
        <fullName evidence="5">Mitochondrial protein M19</fullName>
    </alternativeName>
</protein>
<feature type="compositionally biased region" description="Basic and acidic residues" evidence="7">
    <location>
        <begin position="108"/>
        <end position="121"/>
    </location>
</feature>
<accession>A0A6P4ZTC7</accession>
<dbReference type="GeneID" id="109477391"/>
<feature type="region of interest" description="Disordered" evidence="7">
    <location>
        <begin position="94"/>
        <end position="121"/>
    </location>
</feature>
<reference evidence="9" key="1">
    <citation type="submission" date="2025-08" db="UniProtKB">
        <authorList>
            <consortium name="RefSeq"/>
        </authorList>
    </citation>
    <scope>IDENTIFICATION</scope>
    <source>
        <tissue evidence="9">Gonad</tissue>
    </source>
</reference>
<evidence type="ECO:0000256" key="1">
    <source>
        <dbReference type="ARBA" id="ARBA00004436"/>
    </source>
</evidence>
<dbReference type="GO" id="GO:0034551">
    <property type="term" value="P:mitochondrial respiratory chain complex III assembly"/>
    <property type="evidence" value="ECO:0007669"/>
    <property type="project" value="TreeGrafter"/>
</dbReference>
<dbReference type="Pfam" id="PF20180">
    <property type="entry name" value="UQCC2_CBP6"/>
    <property type="match status" value="1"/>
</dbReference>
<dbReference type="Proteomes" id="UP000515135">
    <property type="component" value="Unplaced"/>
</dbReference>
<evidence type="ECO:0000256" key="7">
    <source>
        <dbReference type="SAM" id="MobiDB-lite"/>
    </source>
</evidence>